<proteinExistence type="predicted"/>
<sequence>MFNHGPLLWLLPRERLCLVELHFPAHKPCPDFRQATLNFPGGPQDGVSLYCRLPPGCALSPGTGGAAGRGVSGLPSGNRGTGCSIRRLVPRFYVTIPNIFSLLLPVSALAEADLVLFPGLLHCYIEGFVRGMHCAPGLFRVHPRNLYANHSSTAGYEFCLLNQRPSVSEEGNCAVRRDSPNEGRGRPKQKPPTPQTSPMTATRAGCLRSGREILPTENSIPIYNCVFEMRQHTRVASMSDERRLLHRDVSVLKAKLP</sequence>
<comment type="caution">
    <text evidence="2">The sequence shown here is derived from an EMBL/GenBank/DDBJ whole genome shotgun (WGS) entry which is preliminary data.</text>
</comment>
<keyword evidence="3" id="KW-1185">Reference proteome</keyword>
<accession>A0A7W8FG02</accession>
<dbReference type="EMBL" id="JACHGO010000008">
    <property type="protein sequence ID" value="MBB5144498.1"/>
    <property type="molecule type" value="Genomic_DNA"/>
</dbReference>
<gene>
    <name evidence="2" type="ORF">HNQ38_002613</name>
</gene>
<feature type="region of interest" description="Disordered" evidence="1">
    <location>
        <begin position="170"/>
        <end position="202"/>
    </location>
</feature>
<dbReference type="Proteomes" id="UP000539075">
    <property type="component" value="Unassembled WGS sequence"/>
</dbReference>
<evidence type="ECO:0000313" key="3">
    <source>
        <dbReference type="Proteomes" id="UP000539075"/>
    </source>
</evidence>
<reference evidence="2 3" key="1">
    <citation type="submission" date="2020-08" db="EMBL/GenBank/DDBJ databases">
        <title>Genomic Encyclopedia of Type Strains, Phase IV (KMG-IV): sequencing the most valuable type-strain genomes for metagenomic binning, comparative biology and taxonomic classification.</title>
        <authorList>
            <person name="Goeker M."/>
        </authorList>
    </citation>
    <scope>NUCLEOTIDE SEQUENCE [LARGE SCALE GENOMIC DNA]</scope>
    <source>
        <strain evidence="2 3">DSM 11275</strain>
    </source>
</reference>
<name>A0A7W8FG02_9BACT</name>
<evidence type="ECO:0000256" key="1">
    <source>
        <dbReference type="SAM" id="MobiDB-lite"/>
    </source>
</evidence>
<organism evidence="2 3">
    <name type="scientific">Desulfovibrio intestinalis</name>
    <dbReference type="NCBI Taxonomy" id="58621"/>
    <lineage>
        <taxon>Bacteria</taxon>
        <taxon>Pseudomonadati</taxon>
        <taxon>Thermodesulfobacteriota</taxon>
        <taxon>Desulfovibrionia</taxon>
        <taxon>Desulfovibrionales</taxon>
        <taxon>Desulfovibrionaceae</taxon>
        <taxon>Desulfovibrio</taxon>
    </lineage>
</organism>
<feature type="compositionally biased region" description="Basic and acidic residues" evidence="1">
    <location>
        <begin position="175"/>
        <end position="185"/>
    </location>
</feature>
<evidence type="ECO:0000313" key="2">
    <source>
        <dbReference type="EMBL" id="MBB5144498.1"/>
    </source>
</evidence>
<dbReference type="AlphaFoldDB" id="A0A7W8FG02"/>
<protein>
    <submittedName>
        <fullName evidence="2">Uncharacterized protein</fullName>
    </submittedName>
</protein>